<keyword evidence="6 9" id="KW-0663">Pyridoxal phosphate</keyword>
<comment type="subunit">
    <text evidence="9">Homodimer.</text>
</comment>
<keyword evidence="7 9" id="KW-0413">Isomerase</keyword>
<evidence type="ECO:0000256" key="3">
    <source>
        <dbReference type="ARBA" id="ARBA00004819"/>
    </source>
</evidence>
<dbReference type="GO" id="GO:0006782">
    <property type="term" value="P:protoporphyrinogen IX biosynthetic process"/>
    <property type="evidence" value="ECO:0007669"/>
    <property type="project" value="UniProtKB-UniRule"/>
</dbReference>
<comment type="pathway">
    <text evidence="3">Porphyrin-containing compound metabolism; protoporphyrin-IX biosynthesis; 5-aminolevulinate from L-glutamyl-tRNA(Glu): step 2/2.</text>
</comment>
<dbReference type="Pfam" id="PF00202">
    <property type="entry name" value="Aminotran_3"/>
    <property type="match status" value="1"/>
</dbReference>
<evidence type="ECO:0000313" key="10">
    <source>
        <dbReference type="EMBL" id="PDO11018.1"/>
    </source>
</evidence>
<dbReference type="GO" id="GO:0008483">
    <property type="term" value="F:transaminase activity"/>
    <property type="evidence" value="ECO:0007669"/>
    <property type="project" value="InterPro"/>
</dbReference>
<dbReference type="InterPro" id="IPR015422">
    <property type="entry name" value="PyrdxlP-dep_Trfase_small"/>
</dbReference>
<comment type="cofactor">
    <cofactor evidence="2 9">
        <name>pyridoxal 5'-phosphate</name>
        <dbReference type="ChEBI" id="CHEBI:597326"/>
    </cofactor>
</comment>
<dbReference type="Proteomes" id="UP000243688">
    <property type="component" value="Unassembled WGS sequence"/>
</dbReference>
<reference evidence="10 11" key="1">
    <citation type="submission" date="2016-12" db="EMBL/GenBank/DDBJ databases">
        <title>Candidatus Reconcilibacillus cellulovorans genome.</title>
        <authorList>
            <person name="Kolinko S."/>
            <person name="Wu Y.-W."/>
            <person name="Tachea F."/>
            <person name="Denzel E."/>
            <person name="Hiras J."/>
            <person name="Baecker N."/>
            <person name="Chan L.J."/>
            <person name="Eichorst S.A."/>
            <person name="Frey D."/>
            <person name="Adams P.D."/>
            <person name="Pray T."/>
            <person name="Tanjore D."/>
            <person name="Petzold C.J."/>
            <person name="Gladden J.M."/>
            <person name="Simmons B.A."/>
            <person name="Singer S.W."/>
        </authorList>
    </citation>
    <scope>NUCLEOTIDE SEQUENCE [LARGE SCALE GENOMIC DNA]</scope>
    <source>
        <strain evidence="10">JTherm</strain>
    </source>
</reference>
<comment type="similarity">
    <text evidence="4 9">Belongs to the class-III pyridoxal-phosphate-dependent aminotransferase family. HemL subfamily.</text>
</comment>
<dbReference type="GO" id="GO:0042286">
    <property type="term" value="F:glutamate-1-semialdehyde 2,1-aminomutase activity"/>
    <property type="evidence" value="ECO:0007669"/>
    <property type="project" value="UniProtKB-UniRule"/>
</dbReference>
<evidence type="ECO:0000256" key="4">
    <source>
        <dbReference type="ARBA" id="ARBA00008981"/>
    </source>
</evidence>
<sequence length="444" mass="47311">MRRRSGKERRKMASVLRFERSKRAYQEALGLMPGGVNSPVRAFRAVGGTPFFVERGEGAYLYDIDGNRFLDYVGSWGPLILGHAHPEVVAAIRETAGRGTSFGAPTELETEMAKRIRSFLPSIEMVRMVNSGTEAVMSAIRLARGFTGRSKIVKFEGCYHGHADSLLIRAGSGVATLGLPDSPGVPEDVARHTIAVPFNDLEAVREAFRRYGEQIAAVVVEPVPGNMGVVPPKPGFLQGLRDITRQYGSLLVFDEVMTGFRVAPGGAQGLYGVTPDLTALGKIIGGGLPVGAYGGRRDVMEMVAPSGPVYQAGTLSGNPVAMAAGCATLRLLEQPGIYEQLEGLSARLAEGLLAAARECGVPATVNRVGSMLTLFFTDGPVVDYASAKRADTSRFARFFAGMLERGVFLPPSQFEAMFVSLSHGEADIDATVEAARAALRGLNG</sequence>
<dbReference type="GO" id="GO:0005737">
    <property type="term" value="C:cytoplasm"/>
    <property type="evidence" value="ECO:0007669"/>
    <property type="project" value="UniProtKB-SubCell"/>
</dbReference>
<comment type="caution">
    <text evidence="10">The sequence shown here is derived from an EMBL/GenBank/DDBJ whole genome shotgun (WGS) entry which is preliminary data.</text>
</comment>
<dbReference type="HAMAP" id="MF_00375">
    <property type="entry name" value="HemL_aminotrans_3"/>
    <property type="match status" value="1"/>
</dbReference>
<gene>
    <name evidence="9" type="primary">hemL</name>
    <name evidence="10" type="ORF">BLM47_04140</name>
</gene>
<dbReference type="AlphaFoldDB" id="A0A2A6E121"/>
<comment type="subcellular location">
    <subcellularLocation>
        <location evidence="9">Cytoplasm</location>
    </subcellularLocation>
</comment>
<dbReference type="NCBIfam" id="NF000818">
    <property type="entry name" value="PRK00062.1"/>
    <property type="match status" value="1"/>
</dbReference>
<dbReference type="CDD" id="cd00610">
    <property type="entry name" value="OAT_like"/>
    <property type="match status" value="1"/>
</dbReference>
<evidence type="ECO:0000313" key="11">
    <source>
        <dbReference type="Proteomes" id="UP000243688"/>
    </source>
</evidence>
<protein>
    <recommendedName>
        <fullName evidence="9">Glutamate-1-semialdehyde 2,1-aminomutase</fullName>
        <shortName evidence="9">GSA</shortName>
        <ecNumber evidence="9">5.4.3.8</ecNumber>
    </recommendedName>
    <alternativeName>
        <fullName evidence="9">Glutamate-1-semialdehyde aminotransferase</fullName>
        <shortName evidence="9">GSA-AT</shortName>
    </alternativeName>
</protein>
<dbReference type="Gene3D" id="3.90.1150.10">
    <property type="entry name" value="Aspartate Aminotransferase, domain 1"/>
    <property type="match status" value="1"/>
</dbReference>
<keyword evidence="8 9" id="KW-0627">Porphyrin biosynthesis</keyword>
<evidence type="ECO:0000256" key="5">
    <source>
        <dbReference type="ARBA" id="ARBA00022490"/>
    </source>
</evidence>
<proteinExistence type="inferred from homology"/>
<organism evidence="10 11">
    <name type="scientific">Candidatus Reconcilbacillus cellulovorans</name>
    <dbReference type="NCBI Taxonomy" id="1906605"/>
    <lineage>
        <taxon>Bacteria</taxon>
        <taxon>Bacillati</taxon>
        <taxon>Bacillota</taxon>
        <taxon>Bacilli</taxon>
        <taxon>Bacillales</taxon>
        <taxon>Paenibacillaceae</taxon>
        <taxon>Candidatus Reconcilbacillus</taxon>
    </lineage>
</organism>
<feature type="modified residue" description="N6-(pyridoxal phosphate)lysine" evidence="9">
    <location>
        <position position="282"/>
    </location>
</feature>
<comment type="catalytic activity">
    <reaction evidence="1 9">
        <text>(S)-4-amino-5-oxopentanoate = 5-aminolevulinate</text>
        <dbReference type="Rhea" id="RHEA:14265"/>
        <dbReference type="ChEBI" id="CHEBI:57501"/>
        <dbReference type="ChEBI" id="CHEBI:356416"/>
        <dbReference type="EC" id="5.4.3.8"/>
    </reaction>
</comment>
<evidence type="ECO:0000256" key="6">
    <source>
        <dbReference type="ARBA" id="ARBA00022898"/>
    </source>
</evidence>
<dbReference type="PANTHER" id="PTHR43713">
    <property type="entry name" value="GLUTAMATE-1-SEMIALDEHYDE 2,1-AMINOMUTASE"/>
    <property type="match status" value="1"/>
</dbReference>
<dbReference type="SUPFAM" id="SSF53383">
    <property type="entry name" value="PLP-dependent transferases"/>
    <property type="match status" value="1"/>
</dbReference>
<dbReference type="PANTHER" id="PTHR43713:SF3">
    <property type="entry name" value="GLUTAMATE-1-SEMIALDEHYDE 2,1-AMINOMUTASE 1, CHLOROPLASTIC-RELATED"/>
    <property type="match status" value="1"/>
</dbReference>
<dbReference type="NCBIfam" id="TIGR00713">
    <property type="entry name" value="hemL"/>
    <property type="match status" value="1"/>
</dbReference>
<dbReference type="InterPro" id="IPR005814">
    <property type="entry name" value="Aminotrans_3"/>
</dbReference>
<evidence type="ECO:0000256" key="2">
    <source>
        <dbReference type="ARBA" id="ARBA00001933"/>
    </source>
</evidence>
<name>A0A2A6E121_9BACL</name>
<evidence type="ECO:0000256" key="8">
    <source>
        <dbReference type="ARBA" id="ARBA00023244"/>
    </source>
</evidence>
<dbReference type="PROSITE" id="PS00600">
    <property type="entry name" value="AA_TRANSFER_CLASS_3"/>
    <property type="match status" value="1"/>
</dbReference>
<dbReference type="Gene3D" id="3.40.640.10">
    <property type="entry name" value="Type I PLP-dependent aspartate aminotransferase-like (Major domain)"/>
    <property type="match status" value="1"/>
</dbReference>
<dbReference type="GO" id="GO:0030170">
    <property type="term" value="F:pyridoxal phosphate binding"/>
    <property type="evidence" value="ECO:0007669"/>
    <property type="project" value="InterPro"/>
</dbReference>
<accession>A0A2A6E121</accession>
<dbReference type="EC" id="5.4.3.8" evidence="9"/>
<dbReference type="FunFam" id="3.40.640.10:FF:000021">
    <property type="entry name" value="Glutamate-1-semialdehyde 2,1-aminomutase"/>
    <property type="match status" value="1"/>
</dbReference>
<dbReference type="InterPro" id="IPR049704">
    <property type="entry name" value="Aminotrans_3_PPA_site"/>
</dbReference>
<evidence type="ECO:0000256" key="1">
    <source>
        <dbReference type="ARBA" id="ARBA00001579"/>
    </source>
</evidence>
<evidence type="ECO:0000256" key="9">
    <source>
        <dbReference type="HAMAP-Rule" id="MF_00375"/>
    </source>
</evidence>
<dbReference type="UniPathway" id="UPA00251">
    <property type="reaction ID" value="UER00317"/>
</dbReference>
<evidence type="ECO:0000256" key="7">
    <source>
        <dbReference type="ARBA" id="ARBA00023235"/>
    </source>
</evidence>
<keyword evidence="5 9" id="KW-0963">Cytoplasm</keyword>
<dbReference type="InterPro" id="IPR004639">
    <property type="entry name" value="4pyrrol_synth_GluAld_NH2Trfase"/>
</dbReference>
<dbReference type="InterPro" id="IPR015424">
    <property type="entry name" value="PyrdxlP-dep_Trfase"/>
</dbReference>
<dbReference type="InterPro" id="IPR015421">
    <property type="entry name" value="PyrdxlP-dep_Trfase_major"/>
</dbReference>
<dbReference type="EMBL" id="MOXJ01000006">
    <property type="protein sequence ID" value="PDO11018.1"/>
    <property type="molecule type" value="Genomic_DNA"/>
</dbReference>